<dbReference type="GO" id="GO:0034069">
    <property type="term" value="F:aminoglycoside N-acetyltransferase activity"/>
    <property type="evidence" value="ECO:0007669"/>
    <property type="project" value="TreeGrafter"/>
</dbReference>
<dbReference type="Pfam" id="PF17668">
    <property type="entry name" value="Acetyltransf_17"/>
    <property type="match status" value="1"/>
</dbReference>
<reference evidence="6 7" key="1">
    <citation type="journal article" date="2010" name="Genome Biol. Evol.">
        <title>The sequence of a 1.8-mb bacterial linear plasmid reveals a rich evolutionary reservoir of secondary metabolic pathways.</title>
        <authorList>
            <person name="Medema M.H."/>
            <person name="Trefzer A."/>
            <person name="Kovalchuk A."/>
            <person name="van den Berg M."/>
            <person name="Mueller U."/>
            <person name="Heijne W."/>
            <person name="Wu L."/>
            <person name="Alam M.T."/>
            <person name="Ronning C.M."/>
            <person name="Nierman W.C."/>
            <person name="Bovenberg R.A.L."/>
            <person name="Breitling R."/>
            <person name="Takano E."/>
        </authorList>
    </citation>
    <scope>NUCLEOTIDE SEQUENCE [LARGE SCALE GENOMIC DNA]</scope>
    <source>
        <strain evidence="7">ATCC 27064 / DSM 738 / JCM 4710 / NBRC 13307 / NCIMB 12785 / NRRL 3585 / VKM Ac-602</strain>
    </source>
</reference>
<dbReference type="EMBL" id="CM000913">
    <property type="protein sequence ID" value="EFG06871.1"/>
    <property type="molecule type" value="Genomic_DNA"/>
</dbReference>
<dbReference type="PANTHER" id="PTHR37817">
    <property type="entry name" value="N-ACETYLTRANSFERASE EIS"/>
    <property type="match status" value="1"/>
</dbReference>
<dbReference type="PROSITE" id="PS51186">
    <property type="entry name" value="GNAT"/>
    <property type="match status" value="1"/>
</dbReference>
<feature type="domain" description="N-acetyltransferase" evidence="5">
    <location>
        <begin position="3"/>
        <end position="151"/>
    </location>
</feature>
<dbReference type="InterPro" id="IPR025559">
    <property type="entry name" value="Eis_dom"/>
</dbReference>
<dbReference type="GeneID" id="93731605"/>
<dbReference type="Gene3D" id="3.30.1050.10">
    <property type="entry name" value="SCP2 sterol-binding domain"/>
    <property type="match status" value="1"/>
</dbReference>
<dbReference type="InterPro" id="IPR051554">
    <property type="entry name" value="Acetyltransferase_Eis"/>
</dbReference>
<evidence type="ECO:0000256" key="2">
    <source>
        <dbReference type="ARBA" id="ARBA00022679"/>
    </source>
</evidence>
<dbReference type="Gene3D" id="3.40.630.30">
    <property type="match status" value="2"/>
</dbReference>
<dbReference type="InterPro" id="IPR036527">
    <property type="entry name" value="SCP2_sterol-bd_dom_sf"/>
</dbReference>
<sequence>MTTEPRVLRATEWDDWYASLELAFGGVPLPAEKRELYREITDVERSLGVWDGGEPVATAGSLGFEVTVPGGGRARMAGITMVSVASTHRRRGLLTAMMRRQLDDLRAWGEPLAALYASEPGIYGRFGYGAATRLLRAEIDTDRVRLSTLPEGTDEVRLRRVPVPADALAECEAVYAAHLPTRPGMIARLPHWDRLFVLDPAAERGDSSPLQCVLAERDGAVTGYVRYRVRAAWDEAGPKGKVEVQDFYGMDPASYAALLRHLCGIDLTSTVVLDDRPVDDPWQHLVSDIRRCRVRSSDGLHIRPVEVGAALAARAYSAPVDVVLEVADAFCPWNTGRWRLSGDSGGAVCERTADPADLSLSVRELGAACLGGVRLVSLADAGLVREERAGALAAADAAFVSARAPWGSHMF</sequence>
<organism evidence="6 7">
    <name type="scientific">Streptomyces clavuligerus</name>
    <dbReference type="NCBI Taxonomy" id="1901"/>
    <lineage>
        <taxon>Bacteria</taxon>
        <taxon>Bacillati</taxon>
        <taxon>Actinomycetota</taxon>
        <taxon>Actinomycetes</taxon>
        <taxon>Kitasatosporales</taxon>
        <taxon>Streptomycetaceae</taxon>
        <taxon>Streptomyces</taxon>
    </lineage>
</organism>
<feature type="binding site" evidence="4">
    <location>
        <begin position="118"/>
        <end position="119"/>
    </location>
    <ligand>
        <name>acetyl-CoA</name>
        <dbReference type="ChEBI" id="CHEBI:57288"/>
    </ligand>
</feature>
<evidence type="ECO:0000256" key="3">
    <source>
        <dbReference type="ARBA" id="ARBA00023315"/>
    </source>
</evidence>
<dbReference type="InterPro" id="IPR016181">
    <property type="entry name" value="Acyl_CoA_acyltransferase"/>
</dbReference>
<dbReference type="CDD" id="cd04301">
    <property type="entry name" value="NAT_SF"/>
    <property type="match status" value="1"/>
</dbReference>
<gene>
    <name evidence="6" type="ORF">SCLAV_1797</name>
</gene>
<dbReference type="PANTHER" id="PTHR37817:SF1">
    <property type="entry name" value="N-ACETYLTRANSFERASE EIS"/>
    <property type="match status" value="1"/>
</dbReference>
<protein>
    <submittedName>
        <fullName evidence="6">Acetyltransferase</fullName>
    </submittedName>
</protein>
<dbReference type="RefSeq" id="WP_003960474.1">
    <property type="nucleotide sequence ID" value="NZ_CM000913.1"/>
</dbReference>
<dbReference type="Pfam" id="PF13527">
    <property type="entry name" value="Acetyltransf_9"/>
    <property type="match status" value="1"/>
</dbReference>
<feature type="binding site" evidence="4">
    <location>
        <begin position="90"/>
        <end position="95"/>
    </location>
    <ligand>
        <name>acetyl-CoA</name>
        <dbReference type="ChEBI" id="CHEBI:57288"/>
    </ligand>
</feature>
<dbReference type="SUPFAM" id="SSF55718">
    <property type="entry name" value="SCP-like"/>
    <property type="match status" value="1"/>
</dbReference>
<dbReference type="InterPro" id="IPR022902">
    <property type="entry name" value="NAcTrfase_Eis"/>
</dbReference>
<name>E2Q3Q1_STRCL</name>
<evidence type="ECO:0000256" key="4">
    <source>
        <dbReference type="HAMAP-Rule" id="MF_01812"/>
    </source>
</evidence>
<keyword evidence="2 4" id="KW-0808">Transferase</keyword>
<feature type="active site" description="Proton acceptor; via carboxylate" evidence="4">
    <location>
        <position position="411"/>
    </location>
</feature>
<dbReference type="InterPro" id="IPR041380">
    <property type="entry name" value="Acetyltransf_17"/>
</dbReference>
<dbReference type="GO" id="GO:0030649">
    <property type="term" value="P:aminoglycoside antibiotic catabolic process"/>
    <property type="evidence" value="ECO:0007669"/>
    <property type="project" value="TreeGrafter"/>
</dbReference>
<dbReference type="KEGG" id="sclf:BB341_19315"/>
<evidence type="ECO:0000259" key="5">
    <source>
        <dbReference type="PROSITE" id="PS51186"/>
    </source>
</evidence>
<dbReference type="STRING" id="1901.BB341_19315"/>
<dbReference type="eggNOG" id="COG4552">
    <property type="taxonomic scope" value="Bacteria"/>
</dbReference>
<comment type="subunit">
    <text evidence="4">Homohexamer; trimer of dimers.</text>
</comment>
<evidence type="ECO:0000256" key="1">
    <source>
        <dbReference type="ARBA" id="ARBA00009213"/>
    </source>
</evidence>
<dbReference type="SUPFAM" id="SSF55729">
    <property type="entry name" value="Acyl-CoA N-acyltransferases (Nat)"/>
    <property type="match status" value="1"/>
</dbReference>
<feature type="active site" description="Proton donor" evidence="4">
    <location>
        <position position="123"/>
    </location>
</feature>
<keyword evidence="3 4" id="KW-0012">Acyltransferase</keyword>
<evidence type="ECO:0000313" key="6">
    <source>
        <dbReference type="EMBL" id="EFG06871.1"/>
    </source>
</evidence>
<dbReference type="HAMAP" id="MF_01812">
    <property type="entry name" value="Eis"/>
    <property type="match status" value="1"/>
</dbReference>
<dbReference type="AlphaFoldDB" id="E2Q3Q1"/>
<comment type="similarity">
    <text evidence="1 4">Belongs to the acetyltransferase Eis family.</text>
</comment>
<feature type="binding site" evidence="4">
    <location>
        <begin position="82"/>
        <end position="84"/>
    </location>
    <ligand>
        <name>acetyl-CoA</name>
        <dbReference type="ChEBI" id="CHEBI:57288"/>
    </ligand>
</feature>
<accession>E2Q3Q1</accession>
<dbReference type="NCBIfam" id="NF002367">
    <property type="entry name" value="PRK01346.1-4"/>
    <property type="match status" value="1"/>
</dbReference>
<keyword evidence="7" id="KW-1185">Reference proteome</keyword>
<evidence type="ECO:0000313" key="7">
    <source>
        <dbReference type="Proteomes" id="UP000002357"/>
    </source>
</evidence>
<dbReference type="Pfam" id="PF13530">
    <property type="entry name" value="SCP2_2"/>
    <property type="match status" value="1"/>
</dbReference>
<dbReference type="InterPro" id="IPR000182">
    <property type="entry name" value="GNAT_dom"/>
</dbReference>
<dbReference type="Proteomes" id="UP000002357">
    <property type="component" value="Chromosome"/>
</dbReference>
<proteinExistence type="inferred from homology"/>
<dbReference type="OrthoDB" id="8399956at2"/>